<dbReference type="EMBL" id="JAFCMP010000513">
    <property type="protein sequence ID" value="KAG5178719.1"/>
    <property type="molecule type" value="Genomic_DNA"/>
</dbReference>
<accession>A0A836CAM1</accession>
<comment type="caution">
    <text evidence="1">The sequence shown here is derived from an EMBL/GenBank/DDBJ whole genome shotgun (WGS) entry which is preliminary data.</text>
</comment>
<dbReference type="InterPro" id="IPR040379">
    <property type="entry name" value="WDR19/dyf-2"/>
</dbReference>
<evidence type="ECO:0000313" key="2">
    <source>
        <dbReference type="Proteomes" id="UP000664859"/>
    </source>
</evidence>
<gene>
    <name evidence="1" type="ORF">JKP88DRAFT_137309</name>
</gene>
<reference evidence="1" key="1">
    <citation type="submission" date="2021-02" db="EMBL/GenBank/DDBJ databases">
        <title>First Annotated Genome of the Yellow-green Alga Tribonema minus.</title>
        <authorList>
            <person name="Mahan K.M."/>
        </authorList>
    </citation>
    <scope>NUCLEOTIDE SEQUENCE</scope>
    <source>
        <strain evidence="1">UTEX B ZZ1240</strain>
    </source>
</reference>
<feature type="non-terminal residue" evidence="1">
    <location>
        <position position="1"/>
    </location>
</feature>
<dbReference type="Proteomes" id="UP000664859">
    <property type="component" value="Unassembled WGS sequence"/>
</dbReference>
<keyword evidence="2" id="KW-1185">Reference proteome</keyword>
<evidence type="ECO:0000313" key="1">
    <source>
        <dbReference type="EMBL" id="KAG5178719.1"/>
    </source>
</evidence>
<feature type="non-terminal residue" evidence="1">
    <location>
        <position position="106"/>
    </location>
</feature>
<proteinExistence type="predicted"/>
<dbReference type="GO" id="GO:0060271">
    <property type="term" value="P:cilium assembly"/>
    <property type="evidence" value="ECO:0007669"/>
    <property type="project" value="TreeGrafter"/>
</dbReference>
<dbReference type="GO" id="GO:0035721">
    <property type="term" value="P:intraciliary retrograde transport"/>
    <property type="evidence" value="ECO:0007669"/>
    <property type="project" value="InterPro"/>
</dbReference>
<dbReference type="GO" id="GO:0005929">
    <property type="term" value="C:cilium"/>
    <property type="evidence" value="ECO:0007669"/>
    <property type="project" value="TreeGrafter"/>
</dbReference>
<organism evidence="1 2">
    <name type="scientific">Tribonema minus</name>
    <dbReference type="NCBI Taxonomy" id="303371"/>
    <lineage>
        <taxon>Eukaryota</taxon>
        <taxon>Sar</taxon>
        <taxon>Stramenopiles</taxon>
        <taxon>Ochrophyta</taxon>
        <taxon>PX clade</taxon>
        <taxon>Xanthophyceae</taxon>
        <taxon>Tribonematales</taxon>
        <taxon>Tribonemataceae</taxon>
        <taxon>Tribonema</taxon>
    </lineage>
</organism>
<sequence>QDLGNCRKTHAVLYPVIRRLEDQRARVPSALWRPLLLLHSYTLAKHIARRGEHEGAACMLLRVACSMLRFPAHTVSVLTSCVIECQRAGLRESAFEYASVFMRTEH</sequence>
<dbReference type="AlphaFoldDB" id="A0A836CAM1"/>
<dbReference type="PANTHER" id="PTHR14920">
    <property type="entry name" value="OSMOTIC AVOIDANCE ABNORMAL PROTEIN 1/WD REPEAT MEMBRANE PROTEIN"/>
    <property type="match status" value="1"/>
</dbReference>
<dbReference type="PANTHER" id="PTHR14920:SF0">
    <property type="entry name" value="WD REPEAT DOMAIN 19"/>
    <property type="match status" value="1"/>
</dbReference>
<name>A0A836CAM1_9STRA</name>
<dbReference type="GO" id="GO:0030991">
    <property type="term" value="C:intraciliary transport particle A"/>
    <property type="evidence" value="ECO:0007669"/>
    <property type="project" value="TreeGrafter"/>
</dbReference>
<dbReference type="OrthoDB" id="10250638at2759"/>
<protein>
    <submittedName>
        <fullName evidence="1">Uncharacterized protein</fullName>
    </submittedName>
</protein>